<proteinExistence type="predicted"/>
<evidence type="ECO:0000313" key="3">
    <source>
        <dbReference type="WBParaSite" id="PgR031_g090_t01"/>
    </source>
</evidence>
<organism evidence="2 3">
    <name type="scientific">Parascaris univalens</name>
    <name type="common">Nematode worm</name>
    <dbReference type="NCBI Taxonomy" id="6257"/>
    <lineage>
        <taxon>Eukaryota</taxon>
        <taxon>Metazoa</taxon>
        <taxon>Ecdysozoa</taxon>
        <taxon>Nematoda</taxon>
        <taxon>Chromadorea</taxon>
        <taxon>Rhabditida</taxon>
        <taxon>Spirurina</taxon>
        <taxon>Ascaridomorpha</taxon>
        <taxon>Ascaridoidea</taxon>
        <taxon>Ascarididae</taxon>
        <taxon>Parascaris</taxon>
    </lineage>
</organism>
<feature type="region of interest" description="Disordered" evidence="1">
    <location>
        <begin position="1"/>
        <end position="61"/>
    </location>
</feature>
<dbReference type="Proteomes" id="UP000887569">
    <property type="component" value="Unplaced"/>
</dbReference>
<name>A0A915B9L6_PARUN</name>
<sequence>MSRPLRKYLSTLPPRRGLIGGPVSISKPTVRRPSETTPRWRGVAEIENQHNERSTREPPREQYVGVWMPMENTEKEEGISPRTISHSSKDTRIFTEYTAARRLRKPVRVEIRNARGCLFK</sequence>
<keyword evidence="2" id="KW-1185">Reference proteome</keyword>
<dbReference type="WBParaSite" id="PgR031_g090_t01">
    <property type="protein sequence ID" value="PgR031_g090_t01"/>
    <property type="gene ID" value="PgR031_g090"/>
</dbReference>
<reference evidence="3" key="1">
    <citation type="submission" date="2022-11" db="UniProtKB">
        <authorList>
            <consortium name="WormBaseParasite"/>
        </authorList>
    </citation>
    <scope>IDENTIFICATION</scope>
</reference>
<dbReference type="AlphaFoldDB" id="A0A915B9L6"/>
<evidence type="ECO:0000256" key="1">
    <source>
        <dbReference type="SAM" id="MobiDB-lite"/>
    </source>
</evidence>
<feature type="compositionally biased region" description="Basic and acidic residues" evidence="1">
    <location>
        <begin position="42"/>
        <end position="60"/>
    </location>
</feature>
<accession>A0A915B9L6</accession>
<protein>
    <submittedName>
        <fullName evidence="3">Uncharacterized protein</fullName>
    </submittedName>
</protein>
<evidence type="ECO:0000313" key="2">
    <source>
        <dbReference type="Proteomes" id="UP000887569"/>
    </source>
</evidence>